<feature type="region of interest" description="Disordered" evidence="3">
    <location>
        <begin position="97"/>
        <end position="223"/>
    </location>
</feature>
<dbReference type="EMBL" id="PUHQ01000101">
    <property type="protein sequence ID" value="KAG0656218.1"/>
    <property type="molecule type" value="Genomic_DNA"/>
</dbReference>
<evidence type="ECO:0000256" key="2">
    <source>
        <dbReference type="ARBA" id="ARBA00022679"/>
    </source>
</evidence>
<sequence length="339" mass="35122">MILAVLPPTPPPVDRPRRSPSRILIVVWSLEQDPALVADDRSARRTRGGKQGAVPAPLASGGSAASSGGDDEARRTLEGEEGAAIVEVQDVFVPWARQNQIPRRQQKASGGVSSSTGASSSSSGASASASASAKKQQPVLPKRSEKRDQSPSSSKGAALQKVPSSATGAATEPSDKPDNAAEAAAAAVTASPAPAPAAAEAGGNSEETATTSTTAGTETETAPTFNRYYHLFRHYELSSLVQSAASQLGLAFSHPDGYPLPSSKPSSSEEEAKDTKNGEGEWEASVRLCEERWERENWVVEVEVGWSLELGESDQGHRHGHAGGAAPPPEVVSTSASAE</sequence>
<proteinExistence type="predicted"/>
<accession>A0A9P7B313</accession>
<dbReference type="InterPro" id="IPR051422">
    <property type="entry name" value="AlkB_tRNA_MeTrf/Diox"/>
</dbReference>
<evidence type="ECO:0000256" key="3">
    <source>
        <dbReference type="SAM" id="MobiDB-lite"/>
    </source>
</evidence>
<dbReference type="GO" id="GO:0005737">
    <property type="term" value="C:cytoplasm"/>
    <property type="evidence" value="ECO:0007669"/>
    <property type="project" value="TreeGrafter"/>
</dbReference>
<dbReference type="GO" id="GO:0000049">
    <property type="term" value="F:tRNA binding"/>
    <property type="evidence" value="ECO:0007669"/>
    <property type="project" value="TreeGrafter"/>
</dbReference>
<feature type="compositionally biased region" description="Low complexity" evidence="3">
    <location>
        <begin position="59"/>
        <end position="68"/>
    </location>
</feature>
<feature type="region of interest" description="Disordered" evidence="3">
    <location>
        <begin position="311"/>
        <end position="339"/>
    </location>
</feature>
<dbReference type="GO" id="GO:0106335">
    <property type="term" value="F:tRNA (5-carboxymethyluridine(34)-5-O)-methyltransferase activity"/>
    <property type="evidence" value="ECO:0007669"/>
    <property type="project" value="TreeGrafter"/>
</dbReference>
<organism evidence="4 5">
    <name type="scientific">Rhodotorula mucilaginosa</name>
    <name type="common">Yeast</name>
    <name type="synonym">Rhodotorula rubra</name>
    <dbReference type="NCBI Taxonomy" id="5537"/>
    <lineage>
        <taxon>Eukaryota</taxon>
        <taxon>Fungi</taxon>
        <taxon>Dikarya</taxon>
        <taxon>Basidiomycota</taxon>
        <taxon>Pucciniomycotina</taxon>
        <taxon>Microbotryomycetes</taxon>
        <taxon>Sporidiobolales</taxon>
        <taxon>Sporidiobolaceae</taxon>
        <taxon>Rhodotorula</taxon>
    </lineage>
</organism>
<dbReference type="Proteomes" id="UP000777482">
    <property type="component" value="Unassembled WGS sequence"/>
</dbReference>
<dbReference type="PANTHER" id="PTHR13069">
    <property type="entry name" value="ALKYLATED DNA REPAIR PROTEIN ALKB HOMOLOG 8"/>
    <property type="match status" value="1"/>
</dbReference>
<comment type="caution">
    <text evidence="4">The sequence shown here is derived from an EMBL/GenBank/DDBJ whole genome shotgun (WGS) entry which is preliminary data.</text>
</comment>
<evidence type="ECO:0000313" key="4">
    <source>
        <dbReference type="EMBL" id="KAG0656218.1"/>
    </source>
</evidence>
<dbReference type="GO" id="GO:0030488">
    <property type="term" value="P:tRNA methylation"/>
    <property type="evidence" value="ECO:0007669"/>
    <property type="project" value="TreeGrafter"/>
</dbReference>
<keyword evidence="5" id="KW-1185">Reference proteome</keyword>
<keyword evidence="2" id="KW-0808">Transferase</keyword>
<evidence type="ECO:0000313" key="5">
    <source>
        <dbReference type="Proteomes" id="UP000777482"/>
    </source>
</evidence>
<gene>
    <name evidence="4" type="ORF">C6P46_000374</name>
</gene>
<feature type="region of interest" description="Disordered" evidence="3">
    <location>
        <begin position="36"/>
        <end position="83"/>
    </location>
</feature>
<dbReference type="AlphaFoldDB" id="A0A9P7B313"/>
<name>A0A9P7B313_RHOMI</name>
<feature type="compositionally biased region" description="Low complexity" evidence="3">
    <location>
        <begin position="108"/>
        <end position="133"/>
    </location>
</feature>
<dbReference type="GO" id="GO:0002098">
    <property type="term" value="P:tRNA wobble uridine modification"/>
    <property type="evidence" value="ECO:0007669"/>
    <property type="project" value="TreeGrafter"/>
</dbReference>
<reference evidence="4 5" key="1">
    <citation type="submission" date="2020-11" db="EMBL/GenBank/DDBJ databases">
        <title>Kefir isolates.</title>
        <authorList>
            <person name="Marcisauskas S."/>
            <person name="Kim Y."/>
            <person name="Blasche S."/>
        </authorList>
    </citation>
    <scope>NUCLEOTIDE SEQUENCE [LARGE SCALE GENOMIC DNA]</scope>
    <source>
        <strain evidence="4 5">KR</strain>
    </source>
</reference>
<dbReference type="PANTHER" id="PTHR13069:SF37">
    <property type="entry name" value="FIRE DANCER"/>
    <property type="match status" value="1"/>
</dbReference>
<feature type="compositionally biased region" description="Low complexity" evidence="3">
    <location>
        <begin position="180"/>
        <end position="223"/>
    </location>
</feature>
<feature type="region of interest" description="Disordered" evidence="3">
    <location>
        <begin position="1"/>
        <end position="20"/>
    </location>
</feature>
<evidence type="ECO:0000256" key="1">
    <source>
        <dbReference type="ARBA" id="ARBA00022603"/>
    </source>
</evidence>
<dbReference type="GO" id="GO:0005634">
    <property type="term" value="C:nucleus"/>
    <property type="evidence" value="ECO:0007669"/>
    <property type="project" value="TreeGrafter"/>
</dbReference>
<protein>
    <submittedName>
        <fullName evidence="4">Uncharacterized protein</fullName>
    </submittedName>
</protein>
<feature type="region of interest" description="Disordered" evidence="3">
    <location>
        <begin position="251"/>
        <end position="282"/>
    </location>
</feature>
<keyword evidence="1" id="KW-0489">Methyltransferase</keyword>